<dbReference type="SUPFAM" id="SSF55931">
    <property type="entry name" value="Glutamine synthetase/guanido kinase"/>
    <property type="match status" value="1"/>
</dbReference>
<dbReference type="Gene3D" id="3.10.20.70">
    <property type="entry name" value="Glutamine synthetase, N-terminal domain"/>
    <property type="match status" value="1"/>
</dbReference>
<dbReference type="InterPro" id="IPR008146">
    <property type="entry name" value="Gln_synth_cat_dom"/>
</dbReference>
<name>A0A7X2P8M4_9FIRM</name>
<organism evidence="9 10">
    <name type="scientific">Bilifractor porci</name>
    <dbReference type="NCBI Taxonomy" id="2606636"/>
    <lineage>
        <taxon>Bacteria</taxon>
        <taxon>Bacillati</taxon>
        <taxon>Bacillota</taxon>
        <taxon>Clostridia</taxon>
        <taxon>Lachnospirales</taxon>
        <taxon>Lachnospiraceae</taxon>
        <taxon>Bilifractor</taxon>
    </lineage>
</organism>
<feature type="non-terminal residue" evidence="9">
    <location>
        <position position="1"/>
    </location>
</feature>
<dbReference type="SUPFAM" id="SSF54368">
    <property type="entry name" value="Glutamine synthetase, N-terminal domain"/>
    <property type="match status" value="1"/>
</dbReference>
<dbReference type="InterPro" id="IPR008147">
    <property type="entry name" value="Gln_synt_N"/>
</dbReference>
<evidence type="ECO:0000256" key="4">
    <source>
        <dbReference type="ARBA" id="ARBA00022840"/>
    </source>
</evidence>
<feature type="domain" description="GS beta-grasp" evidence="7">
    <location>
        <begin position="2"/>
        <end position="86"/>
    </location>
</feature>
<evidence type="ECO:0000313" key="9">
    <source>
        <dbReference type="EMBL" id="MST82186.1"/>
    </source>
</evidence>
<protein>
    <submittedName>
        <fullName evidence="9">Glutamine synthetase</fullName>
    </submittedName>
</protein>
<keyword evidence="4" id="KW-0067">ATP-binding</keyword>
<sequence length="431" mass="48484">EEDVAFIRLQFCDIFGHPKNLAITAAQLERALNHECIFDASAISGFRDTLHELYLYPDLNTFDVFPWRPQTGKVARMFCNLAQGDGTPFEGDSRLVLNRVLQDAEKMGYYFEIMPEPEFFLFHTDDDGCPTTITHEDAGFFDVAPADLAENVRRDIILTLEEMGFDIYGSHHELSPAQHEIDFAPGNAAKIADQMQTFKMAVKTIAKKHGLHASFMPKPKAEVNGSGLHLNISCRDRFGKNLFCLDSDRNQLSDTARHFAAGLLAHAPGITLVTNPLVNSYKRLISGFDAPTKIYWTDILANRSAVVNVPQRRGDQTCIEFRSPDGACNDYLAFALCLASGLDGVKNSLEPPKLIHENLSGKSDREISAMNIDVLPETLGEALECYQKDSLVRNIMGDLIYEEYLQAKQKEWGEFRAVVTNWEIENYLQKY</sequence>
<dbReference type="GO" id="GO:0006542">
    <property type="term" value="P:glutamine biosynthetic process"/>
    <property type="evidence" value="ECO:0007669"/>
    <property type="project" value="InterPro"/>
</dbReference>
<proteinExistence type="inferred from homology"/>
<dbReference type="Proteomes" id="UP000466864">
    <property type="component" value="Unassembled WGS sequence"/>
</dbReference>
<dbReference type="PANTHER" id="PTHR43785">
    <property type="entry name" value="GAMMA-GLUTAMYLPUTRESCINE SYNTHETASE"/>
    <property type="match status" value="1"/>
</dbReference>
<comment type="caution">
    <text evidence="9">The sequence shown here is derived from an EMBL/GenBank/DDBJ whole genome shotgun (WGS) entry which is preliminary data.</text>
</comment>
<keyword evidence="2" id="KW-0436">Ligase</keyword>
<evidence type="ECO:0000256" key="1">
    <source>
        <dbReference type="ARBA" id="ARBA00009897"/>
    </source>
</evidence>
<keyword evidence="3" id="KW-0547">Nucleotide-binding</keyword>
<dbReference type="InterPro" id="IPR036651">
    <property type="entry name" value="Gln_synt_N_sf"/>
</dbReference>
<dbReference type="RefSeq" id="WP_154458102.1">
    <property type="nucleotide sequence ID" value="NZ_VUMV01000005.1"/>
</dbReference>
<keyword evidence="10" id="KW-1185">Reference proteome</keyword>
<dbReference type="Pfam" id="PF00120">
    <property type="entry name" value="Gln-synt_C"/>
    <property type="match status" value="1"/>
</dbReference>
<evidence type="ECO:0000256" key="6">
    <source>
        <dbReference type="RuleBase" id="RU000384"/>
    </source>
</evidence>
<feature type="domain" description="GS catalytic" evidence="8">
    <location>
        <begin position="93"/>
        <end position="431"/>
    </location>
</feature>
<evidence type="ECO:0000256" key="5">
    <source>
        <dbReference type="PROSITE-ProRule" id="PRU01330"/>
    </source>
</evidence>
<evidence type="ECO:0000259" key="8">
    <source>
        <dbReference type="PROSITE" id="PS51987"/>
    </source>
</evidence>
<evidence type="ECO:0000259" key="7">
    <source>
        <dbReference type="PROSITE" id="PS51986"/>
    </source>
</evidence>
<dbReference type="GO" id="GO:0005524">
    <property type="term" value="F:ATP binding"/>
    <property type="evidence" value="ECO:0007669"/>
    <property type="project" value="UniProtKB-KW"/>
</dbReference>
<dbReference type="Gene3D" id="3.30.590.10">
    <property type="entry name" value="Glutamine synthetase/guanido kinase, catalytic domain"/>
    <property type="match status" value="1"/>
</dbReference>
<dbReference type="PROSITE" id="PS51986">
    <property type="entry name" value="GS_BETA_GRASP"/>
    <property type="match status" value="1"/>
</dbReference>
<dbReference type="Pfam" id="PF03951">
    <property type="entry name" value="Gln-synt_N"/>
    <property type="match status" value="1"/>
</dbReference>
<dbReference type="InterPro" id="IPR014746">
    <property type="entry name" value="Gln_synth/guanido_kin_cat_dom"/>
</dbReference>
<evidence type="ECO:0000256" key="2">
    <source>
        <dbReference type="ARBA" id="ARBA00022598"/>
    </source>
</evidence>
<evidence type="ECO:0000313" key="10">
    <source>
        <dbReference type="Proteomes" id="UP000466864"/>
    </source>
</evidence>
<dbReference type="EMBL" id="VUMV01000005">
    <property type="protein sequence ID" value="MST82186.1"/>
    <property type="molecule type" value="Genomic_DNA"/>
</dbReference>
<evidence type="ECO:0000256" key="3">
    <source>
        <dbReference type="ARBA" id="ARBA00022741"/>
    </source>
</evidence>
<dbReference type="GO" id="GO:0004356">
    <property type="term" value="F:glutamine synthetase activity"/>
    <property type="evidence" value="ECO:0007669"/>
    <property type="project" value="InterPro"/>
</dbReference>
<accession>A0A7X2P8M4</accession>
<dbReference type="PANTHER" id="PTHR43785:SF12">
    <property type="entry name" value="TYPE-1 GLUTAMINE SYNTHETASE 2"/>
    <property type="match status" value="1"/>
</dbReference>
<dbReference type="SMART" id="SM01230">
    <property type="entry name" value="Gln-synt_C"/>
    <property type="match status" value="1"/>
</dbReference>
<dbReference type="PROSITE" id="PS51987">
    <property type="entry name" value="GS_CATALYTIC"/>
    <property type="match status" value="1"/>
</dbReference>
<comment type="similarity">
    <text evidence="1 5 6">Belongs to the glutamine synthetase family.</text>
</comment>
<gene>
    <name evidence="9" type="ORF">FYJ60_07645</name>
</gene>
<reference evidence="9 10" key="1">
    <citation type="submission" date="2019-08" db="EMBL/GenBank/DDBJ databases">
        <title>In-depth cultivation of the pig gut microbiome towards novel bacterial diversity and tailored functional studies.</title>
        <authorList>
            <person name="Wylensek D."/>
            <person name="Hitch T.C.A."/>
            <person name="Clavel T."/>
        </authorList>
    </citation>
    <scope>NUCLEOTIDE SEQUENCE [LARGE SCALE GENOMIC DNA]</scope>
    <source>
        <strain evidence="9 10">Oil+RF-744-WCA-WT-13</strain>
    </source>
</reference>
<dbReference type="AlphaFoldDB" id="A0A7X2P8M4"/>